<feature type="transmembrane region" description="Helical" evidence="1">
    <location>
        <begin position="55"/>
        <end position="80"/>
    </location>
</feature>
<dbReference type="Proteomes" id="UP000239469">
    <property type="component" value="Unassembled WGS sequence"/>
</dbReference>
<keyword evidence="1" id="KW-0812">Transmembrane</keyword>
<accession>A0A2S9X5B5</accession>
<protein>
    <submittedName>
        <fullName evidence="2">Uncharacterized protein</fullName>
    </submittedName>
</protein>
<name>A0A2S9X5B5_9NEIS</name>
<evidence type="ECO:0000313" key="2">
    <source>
        <dbReference type="EMBL" id="PRP70918.1"/>
    </source>
</evidence>
<comment type="caution">
    <text evidence="2">The sequence shown here is derived from an EMBL/GenBank/DDBJ whole genome shotgun (WGS) entry which is preliminary data.</text>
</comment>
<dbReference type="EMBL" id="MTBD01000024">
    <property type="protein sequence ID" value="PRP70918.1"/>
    <property type="molecule type" value="Genomic_DNA"/>
</dbReference>
<dbReference type="AlphaFoldDB" id="A0A2S9X5B5"/>
<evidence type="ECO:0000313" key="3">
    <source>
        <dbReference type="Proteomes" id="UP000239469"/>
    </source>
</evidence>
<evidence type="ECO:0000256" key="1">
    <source>
        <dbReference type="SAM" id="Phobius"/>
    </source>
</evidence>
<keyword evidence="1" id="KW-1133">Transmembrane helix</keyword>
<reference evidence="2 3" key="1">
    <citation type="submission" date="2017-01" db="EMBL/GenBank/DDBJ databases">
        <title>New insights into the genetic diversity of Chromobacterium isolated from tropical freshwater lake.</title>
        <authorList>
            <person name="Santos A.B."/>
            <person name="Nascimento A.M."/>
            <person name="Da Silva P.C."/>
        </authorList>
    </citation>
    <scope>NUCLEOTIDE SEQUENCE [LARGE SCALE GENOMIC DNA]</scope>
    <source>
        <strain evidence="2 3">56AF</strain>
    </source>
</reference>
<feature type="transmembrane region" description="Helical" evidence="1">
    <location>
        <begin position="23"/>
        <end position="43"/>
    </location>
</feature>
<keyword evidence="1" id="KW-0472">Membrane</keyword>
<proteinExistence type="predicted"/>
<sequence length="107" mass="12086">MLKNSRKWVDVLFMKKGLLERPVFLIFLSIVVGVISGLIGNGATEIFKEVGLKGVGWALLLLVIFLSIPIFMGMFFSVVFDGKYDRSYELSLLLQRIEELNGCEIIQ</sequence>
<gene>
    <name evidence="2" type="ORF">BUE93_09675</name>
</gene>
<organism evidence="2 3">
    <name type="scientific">Chromobacterium amazonense</name>
    <dbReference type="NCBI Taxonomy" id="1382803"/>
    <lineage>
        <taxon>Bacteria</taxon>
        <taxon>Pseudomonadati</taxon>
        <taxon>Pseudomonadota</taxon>
        <taxon>Betaproteobacteria</taxon>
        <taxon>Neisseriales</taxon>
        <taxon>Chromobacteriaceae</taxon>
        <taxon>Chromobacterium</taxon>
    </lineage>
</organism>